<dbReference type="PRINTS" id="PR00690">
    <property type="entry name" value="ADHESNFAMILY"/>
</dbReference>
<evidence type="ECO:0000313" key="4">
    <source>
        <dbReference type="EMBL" id="CAB4881461.1"/>
    </source>
</evidence>
<accession>A0A6J7EGW5</accession>
<name>A0A6J7EGW5_9ZZZZ</name>
<dbReference type="PRINTS" id="PR00691">
    <property type="entry name" value="ADHESINB"/>
</dbReference>
<dbReference type="PANTHER" id="PTHR42953:SF3">
    <property type="entry name" value="HIGH-AFFINITY ZINC UPTAKE SYSTEM PROTEIN ZNUA"/>
    <property type="match status" value="1"/>
</dbReference>
<organism evidence="4">
    <name type="scientific">freshwater metagenome</name>
    <dbReference type="NCBI Taxonomy" id="449393"/>
    <lineage>
        <taxon>unclassified sequences</taxon>
        <taxon>metagenomes</taxon>
        <taxon>ecological metagenomes</taxon>
    </lineage>
</organism>
<dbReference type="InterPro" id="IPR006127">
    <property type="entry name" value="ZnuA-like"/>
</dbReference>
<reference evidence="4" key="1">
    <citation type="submission" date="2020-05" db="EMBL/GenBank/DDBJ databases">
        <authorList>
            <person name="Chiriac C."/>
            <person name="Salcher M."/>
            <person name="Ghai R."/>
            <person name="Kavagutti S V."/>
        </authorList>
    </citation>
    <scope>NUCLEOTIDE SEQUENCE</scope>
</reference>
<dbReference type="GO" id="GO:0046872">
    <property type="term" value="F:metal ion binding"/>
    <property type="evidence" value="ECO:0007669"/>
    <property type="project" value="InterPro"/>
</dbReference>
<keyword evidence="2" id="KW-0813">Transport</keyword>
<evidence type="ECO:0000256" key="1">
    <source>
        <dbReference type="ARBA" id="ARBA00011028"/>
    </source>
</evidence>
<gene>
    <name evidence="4" type="ORF">UFOPK3376_01573</name>
</gene>
<dbReference type="PROSITE" id="PS51257">
    <property type="entry name" value="PROKAR_LIPOPROTEIN"/>
    <property type="match status" value="1"/>
</dbReference>
<dbReference type="GO" id="GO:0007155">
    <property type="term" value="P:cell adhesion"/>
    <property type="evidence" value="ECO:0007669"/>
    <property type="project" value="InterPro"/>
</dbReference>
<protein>
    <submittedName>
        <fullName evidence="4">Unannotated protein</fullName>
    </submittedName>
</protein>
<evidence type="ECO:0000256" key="3">
    <source>
        <dbReference type="ARBA" id="ARBA00022729"/>
    </source>
</evidence>
<dbReference type="PANTHER" id="PTHR42953">
    <property type="entry name" value="HIGH-AFFINITY ZINC UPTAKE SYSTEM PROTEIN ZNUA-RELATED"/>
    <property type="match status" value="1"/>
</dbReference>
<dbReference type="InterPro" id="IPR006128">
    <property type="entry name" value="Lipoprotein_PsaA-like"/>
</dbReference>
<dbReference type="Pfam" id="PF01297">
    <property type="entry name" value="ZnuA"/>
    <property type="match status" value="1"/>
</dbReference>
<evidence type="ECO:0000256" key="2">
    <source>
        <dbReference type="ARBA" id="ARBA00022448"/>
    </source>
</evidence>
<dbReference type="GO" id="GO:0030001">
    <property type="term" value="P:metal ion transport"/>
    <property type="evidence" value="ECO:0007669"/>
    <property type="project" value="InterPro"/>
</dbReference>
<dbReference type="SUPFAM" id="SSF53807">
    <property type="entry name" value="Helical backbone' metal receptor"/>
    <property type="match status" value="1"/>
</dbReference>
<sequence>MRFPRLFAPDAGAVAGIVMVAGMVMVASGCGPSTTSSGPFENGTVRVATAFYPIEEIVRAVGGAEVSVVDLVPPGESAHDYEPTPQQVTDLQSADVVFYLGSGFQPSVEKAIASLPSGVRKIDLLASVPLIATSPQLAGTDGQTEGEVLGDGNDPHVWLSPKNMQLMVAAVQESLTEVPGIDAAAVATGATNYVATLSSLDTTFSTGLASCASRVIVTSHRAFGYLAAAYDLTQLAISGISPAEEPSAKTLEAVAKAARADKVTTIFFENNLPADLSRTIAREIGADTAVLDPVETLSSDQITLHATYASVMEQNLAALVKGLGCR</sequence>
<proteinExistence type="inferred from homology"/>
<keyword evidence="3" id="KW-0732">Signal</keyword>
<dbReference type="InterPro" id="IPR050492">
    <property type="entry name" value="Bact_metal-bind_prot9"/>
</dbReference>
<dbReference type="Gene3D" id="3.40.50.1980">
    <property type="entry name" value="Nitrogenase molybdenum iron protein domain"/>
    <property type="match status" value="2"/>
</dbReference>
<dbReference type="EMBL" id="CAFBLP010000036">
    <property type="protein sequence ID" value="CAB4881461.1"/>
    <property type="molecule type" value="Genomic_DNA"/>
</dbReference>
<comment type="similarity">
    <text evidence="1">Belongs to the bacterial solute-binding protein 9 family.</text>
</comment>
<dbReference type="InterPro" id="IPR006129">
    <property type="entry name" value="AdhesinB"/>
</dbReference>
<dbReference type="AlphaFoldDB" id="A0A6J7EGW5"/>